<dbReference type="InterPro" id="IPR002052">
    <property type="entry name" value="DNA_methylase_N6_adenine_CS"/>
</dbReference>
<dbReference type="Gene3D" id="3.40.50.150">
    <property type="entry name" value="Vaccinia Virus protein VP39"/>
    <property type="match status" value="1"/>
</dbReference>
<organism evidence="10 11">
    <name type="scientific">Sorangium cellulosum</name>
    <name type="common">Polyangium cellulosum</name>
    <dbReference type="NCBI Taxonomy" id="56"/>
    <lineage>
        <taxon>Bacteria</taxon>
        <taxon>Pseudomonadati</taxon>
        <taxon>Myxococcota</taxon>
        <taxon>Polyangia</taxon>
        <taxon>Polyangiales</taxon>
        <taxon>Polyangiaceae</taxon>
        <taxon>Sorangium</taxon>
    </lineage>
</organism>
<evidence type="ECO:0000256" key="2">
    <source>
        <dbReference type="ARBA" id="ARBA00011900"/>
    </source>
</evidence>
<dbReference type="PROSITE" id="PS00092">
    <property type="entry name" value="N6_MTASE"/>
    <property type="match status" value="1"/>
</dbReference>
<evidence type="ECO:0000256" key="1">
    <source>
        <dbReference type="ARBA" id="ARBA00006594"/>
    </source>
</evidence>
<keyword evidence="10" id="KW-0255">Endonuclease</keyword>
<dbReference type="EC" id="2.1.1.72" evidence="2"/>
<evidence type="ECO:0000256" key="6">
    <source>
        <dbReference type="ARBA" id="ARBA00022747"/>
    </source>
</evidence>
<dbReference type="InterPro" id="IPR003356">
    <property type="entry name" value="DNA_methylase_A-5"/>
</dbReference>
<sequence>MTDVVGKLWGFCHTLRHDGIDHGDYIEQITYLLFLKMAAERGLDLSRVAPRAPRGELDPVDCSWPALRAASGQALLDRYAEVLRSLERAPGVLGEIYAGSQPRFKSPVNLKRLVDLIDEIEWTGLGVDIQAAAYEGLLEKAAAEGKKGAGQYFTPRVLIQSIVRCMRPDPRGRPGFALCDPACGTGGFLVAAWEWLEAEARGALDRETADRIKSTAFFGHELVARPRRLALMNLVLHGIEPRIALGDSIDAPPPAERFDVILTNPPFGTKGARQTPGREDFAIATANKQLNFIQHVLTILKPGGRAAMVLPDNCLFADQAGAVFEILAEGCDLHTVLRLPRGTFTPYSPGVKANVVFFTKGRATEKVWIYDARTGVPSITKKDRPLSPAHFAEFERCYGDDPDGRAGREAASSREGRFRSFDLREIEEREFKLDGFKWLREESPDDAGELPEPEELATDAILELEEAVAALGRVLALLEGGAKAADA</sequence>
<comment type="caution">
    <text evidence="10">The sequence shown here is derived from an EMBL/GenBank/DDBJ whole genome shotgun (WGS) entry which is preliminary data.</text>
</comment>
<dbReference type="GO" id="GO:0009307">
    <property type="term" value="P:DNA restriction-modification system"/>
    <property type="evidence" value="ECO:0007669"/>
    <property type="project" value="UniProtKB-KW"/>
</dbReference>
<dbReference type="EMBL" id="JELX01001847">
    <property type="protein sequence ID" value="KYF57473.1"/>
    <property type="molecule type" value="Genomic_DNA"/>
</dbReference>
<dbReference type="AlphaFoldDB" id="A0A150PP95"/>
<proteinExistence type="inferred from homology"/>
<dbReference type="GO" id="GO:0032259">
    <property type="term" value="P:methylation"/>
    <property type="evidence" value="ECO:0007669"/>
    <property type="project" value="UniProtKB-KW"/>
</dbReference>
<evidence type="ECO:0000256" key="5">
    <source>
        <dbReference type="ARBA" id="ARBA00022691"/>
    </source>
</evidence>
<feature type="domain" description="DNA methylase adenine-specific" evidence="8">
    <location>
        <begin position="128"/>
        <end position="436"/>
    </location>
</feature>
<keyword evidence="3" id="KW-0489">Methyltransferase</keyword>
<evidence type="ECO:0000313" key="10">
    <source>
        <dbReference type="EMBL" id="KYF57473.1"/>
    </source>
</evidence>
<keyword evidence="10" id="KW-0378">Hydrolase</keyword>
<dbReference type="GO" id="GO:0008170">
    <property type="term" value="F:N-methyltransferase activity"/>
    <property type="evidence" value="ECO:0007669"/>
    <property type="project" value="InterPro"/>
</dbReference>
<dbReference type="Proteomes" id="UP000075604">
    <property type="component" value="Unassembled WGS sequence"/>
</dbReference>
<dbReference type="Pfam" id="PF02384">
    <property type="entry name" value="N6_Mtase"/>
    <property type="match status" value="1"/>
</dbReference>
<dbReference type="PANTHER" id="PTHR42933">
    <property type="entry name" value="SLR6095 PROTEIN"/>
    <property type="match status" value="1"/>
</dbReference>
<dbReference type="InterPro" id="IPR022749">
    <property type="entry name" value="D12N6_MeTrfase_N"/>
</dbReference>
<reference evidence="10 11" key="1">
    <citation type="submission" date="2014-02" db="EMBL/GenBank/DDBJ databases">
        <title>The small core and large imbalanced accessory genome model reveals a collaborative survival strategy of Sorangium cellulosum strains in nature.</title>
        <authorList>
            <person name="Han K."/>
            <person name="Peng R."/>
            <person name="Blom J."/>
            <person name="Li Y.-Z."/>
        </authorList>
    </citation>
    <scope>NUCLEOTIDE SEQUENCE [LARGE SCALE GENOMIC DNA]</scope>
    <source>
        <strain evidence="10 11">So0157-18</strain>
    </source>
</reference>
<evidence type="ECO:0000256" key="7">
    <source>
        <dbReference type="ARBA" id="ARBA00047942"/>
    </source>
</evidence>
<dbReference type="Pfam" id="PF12161">
    <property type="entry name" value="HsdM_N"/>
    <property type="match status" value="1"/>
</dbReference>
<name>A0A150PP95_SORCE</name>
<protein>
    <recommendedName>
        <fullName evidence="2">site-specific DNA-methyltransferase (adenine-specific)</fullName>
        <ecNumber evidence="2">2.1.1.72</ecNumber>
    </recommendedName>
</protein>
<gene>
    <name evidence="10" type="ORF">BE04_33520</name>
</gene>
<dbReference type="Gene3D" id="1.20.1260.30">
    <property type="match status" value="1"/>
</dbReference>
<dbReference type="PRINTS" id="PR00507">
    <property type="entry name" value="N12N6MTFRASE"/>
</dbReference>
<accession>A0A150PP95</accession>
<dbReference type="GO" id="GO:0004519">
    <property type="term" value="F:endonuclease activity"/>
    <property type="evidence" value="ECO:0007669"/>
    <property type="project" value="UniProtKB-KW"/>
</dbReference>
<dbReference type="InterPro" id="IPR051537">
    <property type="entry name" value="DNA_Adenine_Mtase"/>
</dbReference>
<keyword evidence="5" id="KW-0949">S-adenosyl-L-methionine</keyword>
<evidence type="ECO:0000256" key="4">
    <source>
        <dbReference type="ARBA" id="ARBA00022679"/>
    </source>
</evidence>
<dbReference type="GO" id="GO:0009007">
    <property type="term" value="F:site-specific DNA-methyltransferase (adenine-specific) activity"/>
    <property type="evidence" value="ECO:0007669"/>
    <property type="project" value="UniProtKB-EC"/>
</dbReference>
<evidence type="ECO:0000259" key="9">
    <source>
        <dbReference type="Pfam" id="PF12161"/>
    </source>
</evidence>
<dbReference type="PANTHER" id="PTHR42933:SF4">
    <property type="entry name" value="TYPE I RESTRICTION ENZYME ECOKI METHYLASE SUBUNIT"/>
    <property type="match status" value="1"/>
</dbReference>
<dbReference type="InterPro" id="IPR029063">
    <property type="entry name" value="SAM-dependent_MTases_sf"/>
</dbReference>
<dbReference type="GO" id="GO:0003677">
    <property type="term" value="F:DNA binding"/>
    <property type="evidence" value="ECO:0007669"/>
    <property type="project" value="InterPro"/>
</dbReference>
<comment type="catalytic activity">
    <reaction evidence="7">
        <text>a 2'-deoxyadenosine in DNA + S-adenosyl-L-methionine = an N(6)-methyl-2'-deoxyadenosine in DNA + S-adenosyl-L-homocysteine + H(+)</text>
        <dbReference type="Rhea" id="RHEA:15197"/>
        <dbReference type="Rhea" id="RHEA-COMP:12418"/>
        <dbReference type="Rhea" id="RHEA-COMP:12419"/>
        <dbReference type="ChEBI" id="CHEBI:15378"/>
        <dbReference type="ChEBI" id="CHEBI:57856"/>
        <dbReference type="ChEBI" id="CHEBI:59789"/>
        <dbReference type="ChEBI" id="CHEBI:90615"/>
        <dbReference type="ChEBI" id="CHEBI:90616"/>
        <dbReference type="EC" id="2.1.1.72"/>
    </reaction>
</comment>
<keyword evidence="6" id="KW-0680">Restriction system</keyword>
<evidence type="ECO:0000259" key="8">
    <source>
        <dbReference type="Pfam" id="PF02384"/>
    </source>
</evidence>
<comment type="similarity">
    <text evidence="1">Belongs to the N(4)/N(6)-methyltransferase family.</text>
</comment>
<keyword evidence="10" id="KW-0540">Nuclease</keyword>
<keyword evidence="4" id="KW-0808">Transferase</keyword>
<dbReference type="SUPFAM" id="SSF53335">
    <property type="entry name" value="S-adenosyl-L-methionine-dependent methyltransferases"/>
    <property type="match status" value="1"/>
</dbReference>
<feature type="domain" description="N6 adenine-specific DNA methyltransferase N-terminal" evidence="9">
    <location>
        <begin position="7"/>
        <end position="116"/>
    </location>
</feature>
<evidence type="ECO:0000313" key="11">
    <source>
        <dbReference type="Proteomes" id="UP000075604"/>
    </source>
</evidence>
<dbReference type="InterPro" id="IPR038333">
    <property type="entry name" value="T1MK-like_N_sf"/>
</dbReference>
<evidence type="ECO:0000256" key="3">
    <source>
        <dbReference type="ARBA" id="ARBA00022603"/>
    </source>
</evidence>